<keyword evidence="1" id="KW-0812">Transmembrane</keyword>
<dbReference type="SUPFAM" id="SSF103473">
    <property type="entry name" value="MFS general substrate transporter"/>
    <property type="match status" value="1"/>
</dbReference>
<dbReference type="EMBL" id="CAJEWN010000135">
    <property type="protein sequence ID" value="CAD2168019.1"/>
    <property type="molecule type" value="Genomic_DNA"/>
</dbReference>
<proteinExistence type="predicted"/>
<feature type="transmembrane region" description="Helical" evidence="1">
    <location>
        <begin position="26"/>
        <end position="48"/>
    </location>
</feature>
<evidence type="ECO:0000313" key="3">
    <source>
        <dbReference type="Proteomes" id="UP000580250"/>
    </source>
</evidence>
<protein>
    <submittedName>
        <fullName evidence="2">Uncharacterized protein</fullName>
    </submittedName>
</protein>
<evidence type="ECO:0000313" key="2">
    <source>
        <dbReference type="EMBL" id="CAD2168019.1"/>
    </source>
</evidence>
<gene>
    <name evidence="2" type="ORF">MENT_LOCUS19351</name>
</gene>
<organism evidence="2 3">
    <name type="scientific">Meloidogyne enterolobii</name>
    <name type="common">Root-knot nematode worm</name>
    <name type="synonym">Meloidogyne mayaguensis</name>
    <dbReference type="NCBI Taxonomy" id="390850"/>
    <lineage>
        <taxon>Eukaryota</taxon>
        <taxon>Metazoa</taxon>
        <taxon>Ecdysozoa</taxon>
        <taxon>Nematoda</taxon>
        <taxon>Chromadorea</taxon>
        <taxon>Rhabditida</taxon>
        <taxon>Tylenchina</taxon>
        <taxon>Tylenchomorpha</taxon>
        <taxon>Tylenchoidea</taxon>
        <taxon>Meloidogynidae</taxon>
        <taxon>Meloidogyninae</taxon>
        <taxon>Meloidogyne</taxon>
    </lineage>
</organism>
<accession>A0A6V7UZX5</accession>
<keyword evidence="1" id="KW-0472">Membrane</keyword>
<dbReference type="InterPro" id="IPR036259">
    <property type="entry name" value="MFS_trans_sf"/>
</dbReference>
<feature type="transmembrane region" description="Helical" evidence="1">
    <location>
        <begin position="60"/>
        <end position="83"/>
    </location>
</feature>
<dbReference type="Proteomes" id="UP000580250">
    <property type="component" value="Unassembled WGS sequence"/>
</dbReference>
<dbReference type="OrthoDB" id="410267at2759"/>
<keyword evidence="1" id="KW-1133">Transmembrane helix</keyword>
<sequence>MGIACSLGAALMWTLGLVELLNSSFLFFIWICAMFSCVGATYSLVPYATHRCFGCENFGVAYGCVHISLFISGIITALFSQFLLNIIGFHLMFTIVASTMIISLIFTVYLPYTFYGSSIG</sequence>
<reference evidence="2 3" key="1">
    <citation type="submission" date="2020-08" db="EMBL/GenBank/DDBJ databases">
        <authorList>
            <person name="Koutsovoulos G."/>
            <person name="Danchin GJ E."/>
        </authorList>
    </citation>
    <scope>NUCLEOTIDE SEQUENCE [LARGE SCALE GENOMIC DNA]</scope>
</reference>
<evidence type="ECO:0000256" key="1">
    <source>
        <dbReference type="SAM" id="Phobius"/>
    </source>
</evidence>
<name>A0A6V7UZX5_MELEN</name>
<feature type="transmembrane region" description="Helical" evidence="1">
    <location>
        <begin position="89"/>
        <end position="112"/>
    </location>
</feature>
<comment type="caution">
    <text evidence="2">The sequence shown here is derived from an EMBL/GenBank/DDBJ whole genome shotgun (WGS) entry which is preliminary data.</text>
</comment>
<dbReference type="AlphaFoldDB" id="A0A6V7UZX5"/>